<evidence type="ECO:0000256" key="1">
    <source>
        <dbReference type="SAM" id="MobiDB-lite"/>
    </source>
</evidence>
<dbReference type="AlphaFoldDB" id="A0A2U1NR54"/>
<reference evidence="2 3" key="1">
    <citation type="journal article" date="2018" name="Mol. Plant">
        <title>The genome of Artemisia annua provides insight into the evolution of Asteraceae family and artemisinin biosynthesis.</title>
        <authorList>
            <person name="Shen Q."/>
            <person name="Zhang L."/>
            <person name="Liao Z."/>
            <person name="Wang S."/>
            <person name="Yan T."/>
            <person name="Shi P."/>
            <person name="Liu M."/>
            <person name="Fu X."/>
            <person name="Pan Q."/>
            <person name="Wang Y."/>
            <person name="Lv Z."/>
            <person name="Lu X."/>
            <person name="Zhang F."/>
            <person name="Jiang W."/>
            <person name="Ma Y."/>
            <person name="Chen M."/>
            <person name="Hao X."/>
            <person name="Li L."/>
            <person name="Tang Y."/>
            <person name="Lv G."/>
            <person name="Zhou Y."/>
            <person name="Sun X."/>
            <person name="Brodelius P.E."/>
            <person name="Rose J.K.C."/>
            <person name="Tang K."/>
        </authorList>
    </citation>
    <scope>NUCLEOTIDE SEQUENCE [LARGE SCALE GENOMIC DNA]</scope>
    <source>
        <strain evidence="3">cv. Huhao1</strain>
        <tissue evidence="2">Leaf</tissue>
    </source>
</reference>
<organism evidence="2 3">
    <name type="scientific">Artemisia annua</name>
    <name type="common">Sweet wormwood</name>
    <dbReference type="NCBI Taxonomy" id="35608"/>
    <lineage>
        <taxon>Eukaryota</taxon>
        <taxon>Viridiplantae</taxon>
        <taxon>Streptophyta</taxon>
        <taxon>Embryophyta</taxon>
        <taxon>Tracheophyta</taxon>
        <taxon>Spermatophyta</taxon>
        <taxon>Magnoliopsida</taxon>
        <taxon>eudicotyledons</taxon>
        <taxon>Gunneridae</taxon>
        <taxon>Pentapetalae</taxon>
        <taxon>asterids</taxon>
        <taxon>campanulids</taxon>
        <taxon>Asterales</taxon>
        <taxon>Asteraceae</taxon>
        <taxon>Asteroideae</taxon>
        <taxon>Anthemideae</taxon>
        <taxon>Artemisiinae</taxon>
        <taxon>Artemisia</taxon>
    </lineage>
</organism>
<name>A0A2U1NR54_ARTAN</name>
<keyword evidence="3" id="KW-1185">Reference proteome</keyword>
<proteinExistence type="predicted"/>
<dbReference type="STRING" id="35608.A0A2U1NR54"/>
<feature type="region of interest" description="Disordered" evidence="1">
    <location>
        <begin position="1"/>
        <end position="34"/>
    </location>
</feature>
<comment type="caution">
    <text evidence="2">The sequence shown here is derived from an EMBL/GenBank/DDBJ whole genome shotgun (WGS) entry which is preliminary data.</text>
</comment>
<feature type="compositionally biased region" description="Basic and acidic residues" evidence="1">
    <location>
        <begin position="1"/>
        <end position="11"/>
    </location>
</feature>
<feature type="region of interest" description="Disordered" evidence="1">
    <location>
        <begin position="98"/>
        <end position="145"/>
    </location>
</feature>
<sequence length="145" mass="16729">MKRKEKQEKFHNSLINLLYAPPSPSPSPPDQSDHQTLILAREIVNSNHHPITFEKLTRAQRKRLRKKKLKEAACNRREIIGPQLPPGEEGVRRNAAERVESGMEHDHRGETPSCIKVKHRRMSKKKAMEKQKAYPTDLSRPADKS</sequence>
<gene>
    <name evidence="2" type="ORF">CTI12_AA238080</name>
</gene>
<dbReference type="Proteomes" id="UP000245207">
    <property type="component" value="Unassembled WGS sequence"/>
</dbReference>
<dbReference type="OrthoDB" id="763372at2759"/>
<feature type="compositionally biased region" description="Basic residues" evidence="1">
    <location>
        <begin position="116"/>
        <end position="125"/>
    </location>
</feature>
<accession>A0A2U1NR54</accession>
<evidence type="ECO:0000313" key="3">
    <source>
        <dbReference type="Proteomes" id="UP000245207"/>
    </source>
</evidence>
<dbReference type="EMBL" id="PKPP01002327">
    <property type="protein sequence ID" value="PWA75985.1"/>
    <property type="molecule type" value="Genomic_DNA"/>
</dbReference>
<feature type="compositionally biased region" description="Basic and acidic residues" evidence="1">
    <location>
        <begin position="98"/>
        <end position="110"/>
    </location>
</feature>
<protein>
    <submittedName>
        <fullName evidence="2">Uncharacterized protein</fullName>
    </submittedName>
</protein>
<evidence type="ECO:0000313" key="2">
    <source>
        <dbReference type="EMBL" id="PWA75985.1"/>
    </source>
</evidence>